<reference evidence="1 2" key="1">
    <citation type="submission" date="2019-05" db="EMBL/GenBank/DDBJ databases">
        <title>Streptomyces sp. NEAU-C151, a novel actinomycete isolated from soil.</title>
        <authorList>
            <person name="Han L."/>
            <person name="Jiang H."/>
        </authorList>
    </citation>
    <scope>NUCLEOTIDE SEQUENCE [LARGE SCALE GENOMIC DNA]</scope>
    <source>
        <strain evidence="1 2">NEAU-C151</strain>
    </source>
</reference>
<evidence type="ECO:0000313" key="2">
    <source>
        <dbReference type="Proteomes" id="UP000305906"/>
    </source>
</evidence>
<dbReference type="EMBL" id="VBZC01000011">
    <property type="protein sequence ID" value="TLS45934.1"/>
    <property type="molecule type" value="Genomic_DNA"/>
</dbReference>
<name>A0A5R9FZI4_9ACTN</name>
<dbReference type="InterPro" id="IPR008930">
    <property type="entry name" value="Terpenoid_cyclase/PrenylTrfase"/>
</dbReference>
<sequence>MSIHLGRADAFMASHARVLDRRRFEAVTTDSDAARQAINRGLDAYRNPDGGYGWGLEPDLRAPESQPGAALHALEALADAGPATSPHATALLDWLNSVTLPDGGLPFALPVSDPVACAPFWVHADPAESSLQITAAVATQAHRAARWDESVRDHQWLATATRYCFDAIRRIDEAPFAYVLSFALQLLDIASDTHPEASELLDHLGQFVPRDGAFAVVGGAEGETLHLLDYAPEPGRPIRNLLDSKAVSKDLDRLEQGQLQDGGWAVDFLSYSDAASLEWRGYVTVGAVAVLRMNGR</sequence>
<dbReference type="Proteomes" id="UP000305906">
    <property type="component" value="Unassembled WGS sequence"/>
</dbReference>
<dbReference type="AlphaFoldDB" id="A0A5R9FZI4"/>
<keyword evidence="2" id="KW-1185">Reference proteome</keyword>
<evidence type="ECO:0008006" key="3">
    <source>
        <dbReference type="Google" id="ProtNLM"/>
    </source>
</evidence>
<evidence type="ECO:0000313" key="1">
    <source>
        <dbReference type="EMBL" id="TLS45934.1"/>
    </source>
</evidence>
<accession>A0A5R9FZI4</accession>
<dbReference type="SUPFAM" id="SSF48239">
    <property type="entry name" value="Terpenoid cyclases/Protein prenyltransferases"/>
    <property type="match status" value="2"/>
</dbReference>
<organism evidence="1 2">
    <name type="scientific">Streptomyces montanus</name>
    <dbReference type="NCBI Taxonomy" id="2580423"/>
    <lineage>
        <taxon>Bacteria</taxon>
        <taxon>Bacillati</taxon>
        <taxon>Actinomycetota</taxon>
        <taxon>Actinomycetes</taxon>
        <taxon>Kitasatosporales</taxon>
        <taxon>Streptomycetaceae</taxon>
        <taxon>Streptomyces</taxon>
    </lineage>
</organism>
<protein>
    <recommendedName>
        <fullName evidence="3">Prenyltransferase</fullName>
    </recommendedName>
</protein>
<gene>
    <name evidence="1" type="ORF">FE633_12320</name>
</gene>
<comment type="caution">
    <text evidence="1">The sequence shown here is derived from an EMBL/GenBank/DDBJ whole genome shotgun (WGS) entry which is preliminary data.</text>
</comment>
<dbReference type="RefSeq" id="WP_138045162.1">
    <property type="nucleotide sequence ID" value="NZ_VBZC01000011.1"/>
</dbReference>
<proteinExistence type="predicted"/>
<dbReference type="Gene3D" id="1.50.10.20">
    <property type="match status" value="1"/>
</dbReference>